<proteinExistence type="inferred from homology"/>
<evidence type="ECO:0000313" key="5">
    <source>
        <dbReference type="EMBL" id="MFC4011024.1"/>
    </source>
</evidence>
<accession>A0ABV8GFW2</accession>
<dbReference type="SUPFAM" id="SSF53474">
    <property type="entry name" value="alpha/beta-Hydrolases"/>
    <property type="match status" value="1"/>
</dbReference>
<dbReference type="InterPro" id="IPR002018">
    <property type="entry name" value="CarbesteraseB"/>
</dbReference>
<dbReference type="PROSITE" id="PS00122">
    <property type="entry name" value="CARBOXYLESTERASE_B_1"/>
    <property type="match status" value="1"/>
</dbReference>
<dbReference type="RefSeq" id="WP_379530978.1">
    <property type="nucleotide sequence ID" value="NZ_JBHSBI010000014.1"/>
</dbReference>
<dbReference type="PANTHER" id="PTHR11559">
    <property type="entry name" value="CARBOXYLESTERASE"/>
    <property type="match status" value="1"/>
</dbReference>
<keyword evidence="2 3" id="KW-0378">Hydrolase</keyword>
<evidence type="ECO:0000256" key="1">
    <source>
        <dbReference type="ARBA" id="ARBA00005964"/>
    </source>
</evidence>
<sequence length="538" mass="57841">MGKAKRNWIGAGAIAVGLMAVPLTAAAGTTGRDGDPAVVRTAQGAVRGTVAADHRSFQGIPYAKPLTKKLRWQSPQPAKPWKGVHDATKPAPGCAQPEGLPMDQPSEAEDCLYLNVTTPSGRPDKRLKPVLVWLHGGHFFLGQGDTWGGRKMAVEGDVVVVTVNYRLGPLGFLTHSGLGRAPGNFGIEDQQAALRWVRANVAAFGGDPNNVTLAGQSAGATSVCAQLAAPGSKGLFHRAVLQSNSCTTPLRTREEAEAAAEALIKKTKCGQDAAGVAACMRELPARKLIQVAGFPGESAWEAAPVAGGPVLPVDPAKALATGRFHRVPILIGATRDEYRAQVWGMERTHMLCAPDQKRPCALTDDQYREQIRAAFGARAARVLARYPLKDYKTPSEALSAALTDFQYARPILDTARAFSRYVPTFMYEFADRDAPFFTEAAPVTFATGAYHTAELPYLFAVGYSKPPTAAQDDLSDTMVGYWTGFAHKGDPNGRGLPSWPRFDTRAGHVQRLATGPGAIRRADFEREHRSDFWRSLMG</sequence>
<reference evidence="6" key="1">
    <citation type="journal article" date="2019" name="Int. J. Syst. Evol. Microbiol.">
        <title>The Global Catalogue of Microorganisms (GCM) 10K type strain sequencing project: providing services to taxonomists for standard genome sequencing and annotation.</title>
        <authorList>
            <consortium name="The Broad Institute Genomics Platform"/>
            <consortium name="The Broad Institute Genome Sequencing Center for Infectious Disease"/>
            <person name="Wu L."/>
            <person name="Ma J."/>
        </authorList>
    </citation>
    <scope>NUCLEOTIDE SEQUENCE [LARGE SCALE GENOMIC DNA]</scope>
    <source>
        <strain evidence="6">TBRC 1276</strain>
    </source>
</reference>
<feature type="domain" description="Carboxylesterase type B" evidence="4">
    <location>
        <begin position="36"/>
        <end position="533"/>
    </location>
</feature>
<evidence type="ECO:0000256" key="3">
    <source>
        <dbReference type="RuleBase" id="RU361235"/>
    </source>
</evidence>
<feature type="signal peptide" evidence="3">
    <location>
        <begin position="1"/>
        <end position="27"/>
    </location>
</feature>
<comment type="caution">
    <text evidence="5">The sequence shown here is derived from an EMBL/GenBank/DDBJ whole genome shotgun (WGS) entry which is preliminary data.</text>
</comment>
<dbReference type="InterPro" id="IPR019826">
    <property type="entry name" value="Carboxylesterase_B_AS"/>
</dbReference>
<dbReference type="InterPro" id="IPR050309">
    <property type="entry name" value="Type-B_Carboxylest/Lipase"/>
</dbReference>
<keyword evidence="3" id="KW-0732">Signal</keyword>
<evidence type="ECO:0000256" key="2">
    <source>
        <dbReference type="ARBA" id="ARBA00022801"/>
    </source>
</evidence>
<dbReference type="Gene3D" id="3.40.50.1820">
    <property type="entry name" value="alpha/beta hydrolase"/>
    <property type="match status" value="1"/>
</dbReference>
<evidence type="ECO:0000313" key="6">
    <source>
        <dbReference type="Proteomes" id="UP001595851"/>
    </source>
</evidence>
<evidence type="ECO:0000259" key="4">
    <source>
        <dbReference type="Pfam" id="PF00135"/>
    </source>
</evidence>
<dbReference type="InterPro" id="IPR029058">
    <property type="entry name" value="AB_hydrolase_fold"/>
</dbReference>
<comment type="similarity">
    <text evidence="1 3">Belongs to the type-B carboxylesterase/lipase family.</text>
</comment>
<keyword evidence="6" id="KW-1185">Reference proteome</keyword>
<dbReference type="EMBL" id="JBHSBI010000014">
    <property type="protein sequence ID" value="MFC4011024.1"/>
    <property type="molecule type" value="Genomic_DNA"/>
</dbReference>
<dbReference type="EC" id="3.1.1.-" evidence="3"/>
<name>A0ABV8GFW2_9ACTN</name>
<organism evidence="5 6">
    <name type="scientific">Nonomuraea purpurea</name>
    <dbReference type="NCBI Taxonomy" id="1849276"/>
    <lineage>
        <taxon>Bacteria</taxon>
        <taxon>Bacillati</taxon>
        <taxon>Actinomycetota</taxon>
        <taxon>Actinomycetes</taxon>
        <taxon>Streptosporangiales</taxon>
        <taxon>Streptosporangiaceae</taxon>
        <taxon>Nonomuraea</taxon>
    </lineage>
</organism>
<protein>
    <recommendedName>
        <fullName evidence="3">Carboxylic ester hydrolase</fullName>
        <ecNumber evidence="3">3.1.1.-</ecNumber>
    </recommendedName>
</protein>
<gene>
    <name evidence="5" type="ORF">ACFOY2_27610</name>
</gene>
<feature type="chain" id="PRO_5044973429" description="Carboxylic ester hydrolase" evidence="3">
    <location>
        <begin position="28"/>
        <end position="538"/>
    </location>
</feature>
<dbReference type="Pfam" id="PF00135">
    <property type="entry name" value="COesterase"/>
    <property type="match status" value="1"/>
</dbReference>
<dbReference type="Proteomes" id="UP001595851">
    <property type="component" value="Unassembled WGS sequence"/>
</dbReference>